<dbReference type="AlphaFoldDB" id="A0L4H7"/>
<dbReference type="CDD" id="cd00093">
    <property type="entry name" value="HTH_XRE"/>
    <property type="match status" value="1"/>
</dbReference>
<evidence type="ECO:0000313" key="3">
    <source>
        <dbReference type="Proteomes" id="UP000002586"/>
    </source>
</evidence>
<sequence length="161" mass="17720">MVGQKEKRQMDRGLIERLRKAAERAGGPDAIALKVDVSRRTWGNYLQGATEPTASTIKDIAKVSGLDPAWILTGVGPMERRSGDSYLDSLDEDLLFSVIYEVEHFLLGEGITIGNAKDKVQLIKAVYELVQREQAHQPDKPTTAGNVIQLPHVQALMRLAG</sequence>
<dbReference type="Proteomes" id="UP000002586">
    <property type="component" value="Chromosome"/>
</dbReference>
<proteinExistence type="predicted"/>
<accession>A0L4H7</accession>
<dbReference type="SMART" id="SM00530">
    <property type="entry name" value="HTH_XRE"/>
    <property type="match status" value="1"/>
</dbReference>
<protein>
    <submittedName>
        <fullName evidence="2">Transcriptional regulator, XRE family</fullName>
    </submittedName>
</protein>
<evidence type="ECO:0000259" key="1">
    <source>
        <dbReference type="PROSITE" id="PS50943"/>
    </source>
</evidence>
<name>A0L4H7_MAGMM</name>
<feature type="domain" description="HTH cro/C1-type" evidence="1">
    <location>
        <begin position="32"/>
        <end position="71"/>
    </location>
</feature>
<dbReference type="EMBL" id="CP000471">
    <property type="protein sequence ID" value="ABK42870.1"/>
    <property type="molecule type" value="Genomic_DNA"/>
</dbReference>
<evidence type="ECO:0000313" key="2">
    <source>
        <dbReference type="EMBL" id="ABK42870.1"/>
    </source>
</evidence>
<reference evidence="3" key="1">
    <citation type="journal article" date="2009" name="Appl. Environ. Microbiol.">
        <title>Complete genome sequence of the chemolithoautotrophic marine magnetotactic coccus strain MC-1.</title>
        <authorList>
            <person name="Schubbe S."/>
            <person name="Williams T.J."/>
            <person name="Xie G."/>
            <person name="Kiss H.E."/>
            <person name="Brettin T.S."/>
            <person name="Martinez D."/>
            <person name="Ross C.A."/>
            <person name="Schuler D."/>
            <person name="Cox B.L."/>
            <person name="Nealson K.H."/>
            <person name="Bazylinski D.A."/>
        </authorList>
    </citation>
    <scope>NUCLEOTIDE SEQUENCE [LARGE SCALE GENOMIC DNA]</scope>
    <source>
        <strain evidence="3">ATCC BAA-1437 / JCM 17883 / MC-1</strain>
    </source>
</reference>
<keyword evidence="3" id="KW-1185">Reference proteome</keyword>
<organism evidence="2 3">
    <name type="scientific">Magnetococcus marinus (strain ATCC BAA-1437 / JCM 17883 / MC-1)</name>
    <dbReference type="NCBI Taxonomy" id="156889"/>
    <lineage>
        <taxon>Bacteria</taxon>
        <taxon>Pseudomonadati</taxon>
        <taxon>Pseudomonadota</taxon>
        <taxon>Magnetococcia</taxon>
        <taxon>Magnetococcales</taxon>
        <taxon>Magnetococcaceae</taxon>
        <taxon>Magnetococcus</taxon>
    </lineage>
</organism>
<dbReference type="KEGG" id="mgm:Mmc1_0344"/>
<dbReference type="HOGENOM" id="CLU_1641690_0_0_5"/>
<dbReference type="SUPFAM" id="SSF47413">
    <property type="entry name" value="lambda repressor-like DNA-binding domains"/>
    <property type="match status" value="1"/>
</dbReference>
<dbReference type="InterPro" id="IPR010982">
    <property type="entry name" value="Lambda_DNA-bd_dom_sf"/>
</dbReference>
<dbReference type="PROSITE" id="PS50943">
    <property type="entry name" value="HTH_CROC1"/>
    <property type="match status" value="1"/>
</dbReference>
<dbReference type="InterPro" id="IPR001387">
    <property type="entry name" value="Cro/C1-type_HTH"/>
</dbReference>
<dbReference type="Gene3D" id="1.10.260.40">
    <property type="entry name" value="lambda repressor-like DNA-binding domains"/>
    <property type="match status" value="1"/>
</dbReference>
<reference evidence="2 3" key="2">
    <citation type="journal article" date="2012" name="Int. J. Syst. Evol. Microbiol.">
        <title>Magnetococcus marinus gen. nov., sp. nov., a marine, magnetotactic bacterium that represents a novel lineage (Magnetococcaceae fam. nov.; Magnetococcales ord. nov.) at the base of the Alphaproteobacteria.</title>
        <authorList>
            <person name="Bazylinski D.A."/>
            <person name="Williams T.J."/>
            <person name="Lefevre C.T."/>
            <person name="Berg R.J."/>
            <person name="Zhang C.L."/>
            <person name="Bowser S.S."/>
            <person name="Dean A.J."/>
            <person name="Beveridge T.J."/>
        </authorList>
    </citation>
    <scope>NUCLEOTIDE SEQUENCE [LARGE SCALE GENOMIC DNA]</scope>
    <source>
        <strain evidence="3">ATCC BAA-1437 / JCM 17883 / MC-1</strain>
    </source>
</reference>
<gene>
    <name evidence="2" type="ordered locus">Mmc1_0344</name>
</gene>
<dbReference type="GO" id="GO:0003677">
    <property type="term" value="F:DNA binding"/>
    <property type="evidence" value="ECO:0007669"/>
    <property type="project" value="InterPro"/>
</dbReference>